<dbReference type="InterPro" id="IPR011047">
    <property type="entry name" value="Quinoprotein_ADH-like_sf"/>
</dbReference>
<dbReference type="AlphaFoldDB" id="A0A3Q2Y1N3"/>
<dbReference type="SMART" id="SM00320">
    <property type="entry name" value="WD40"/>
    <property type="match status" value="11"/>
</dbReference>
<evidence type="ECO:0000256" key="1">
    <source>
        <dbReference type="ARBA" id="ARBA00022574"/>
    </source>
</evidence>
<feature type="domain" description="MABP1/WDR62 first WD40" evidence="5">
    <location>
        <begin position="18"/>
        <end position="346"/>
    </location>
</feature>
<dbReference type="SUPFAM" id="SSF50978">
    <property type="entry name" value="WD40 repeat-like"/>
    <property type="match status" value="1"/>
</dbReference>
<protein>
    <submittedName>
        <fullName evidence="7">Mitogen-activated protein kinase binding protein 1</fullName>
    </submittedName>
</protein>
<keyword evidence="1 3" id="KW-0853">WD repeat</keyword>
<accession>A0A3Q2Y1N3</accession>
<dbReference type="PROSITE" id="PS50082">
    <property type="entry name" value="WD_REPEATS_2"/>
    <property type="match status" value="2"/>
</dbReference>
<name>A0A3Q2Y1N3_HIPCM</name>
<dbReference type="SUPFAM" id="SSF50998">
    <property type="entry name" value="Quinoprotein alcohol dehydrogenase-like"/>
    <property type="match status" value="1"/>
</dbReference>
<keyword evidence="8" id="KW-1185">Reference proteome</keyword>
<evidence type="ECO:0000259" key="6">
    <source>
        <dbReference type="Pfam" id="PF24782"/>
    </source>
</evidence>
<dbReference type="GeneTree" id="ENSGT00940000164564"/>
<feature type="compositionally biased region" description="Polar residues" evidence="4">
    <location>
        <begin position="913"/>
        <end position="930"/>
    </location>
</feature>
<organism evidence="7 8">
    <name type="scientific">Hippocampus comes</name>
    <name type="common">Tiger tail seahorse</name>
    <dbReference type="NCBI Taxonomy" id="109280"/>
    <lineage>
        <taxon>Eukaryota</taxon>
        <taxon>Metazoa</taxon>
        <taxon>Chordata</taxon>
        <taxon>Craniata</taxon>
        <taxon>Vertebrata</taxon>
        <taxon>Euteleostomi</taxon>
        <taxon>Actinopterygii</taxon>
        <taxon>Neopterygii</taxon>
        <taxon>Teleostei</taxon>
        <taxon>Neoteleostei</taxon>
        <taxon>Acanthomorphata</taxon>
        <taxon>Syngnathiaria</taxon>
        <taxon>Syngnathiformes</taxon>
        <taxon>Syngnathoidei</taxon>
        <taxon>Syngnathidae</taxon>
        <taxon>Hippocampus</taxon>
    </lineage>
</organism>
<dbReference type="InterPro" id="IPR015943">
    <property type="entry name" value="WD40/YVTN_repeat-like_dom_sf"/>
</dbReference>
<feature type="region of interest" description="Disordered" evidence="4">
    <location>
        <begin position="913"/>
        <end position="941"/>
    </location>
</feature>
<feature type="repeat" description="WD" evidence="3">
    <location>
        <begin position="375"/>
        <end position="397"/>
    </location>
</feature>
<evidence type="ECO:0000256" key="2">
    <source>
        <dbReference type="ARBA" id="ARBA00022737"/>
    </source>
</evidence>
<dbReference type="InterPro" id="IPR036322">
    <property type="entry name" value="WD40_repeat_dom_sf"/>
</dbReference>
<dbReference type="InterPro" id="IPR056161">
    <property type="entry name" value="WD40_MABP1-WDR62_1st"/>
</dbReference>
<evidence type="ECO:0000313" key="8">
    <source>
        <dbReference type="Proteomes" id="UP000264820"/>
    </source>
</evidence>
<dbReference type="GO" id="GO:0043124">
    <property type="term" value="P:negative regulation of canonical NF-kappaB signal transduction"/>
    <property type="evidence" value="ECO:0007669"/>
    <property type="project" value="TreeGrafter"/>
</dbReference>
<dbReference type="InterPro" id="IPR055292">
    <property type="entry name" value="MABP1"/>
</dbReference>
<evidence type="ECO:0000313" key="7">
    <source>
        <dbReference type="Ensembl" id="ENSHCOP00000011275.1"/>
    </source>
</evidence>
<dbReference type="FunFam" id="2.130.10.10:FF:000046">
    <property type="entry name" value="WD repeat-containing protein 62 isoform 1"/>
    <property type="match status" value="1"/>
</dbReference>
<reference evidence="7" key="1">
    <citation type="submission" date="2025-08" db="UniProtKB">
        <authorList>
            <consortium name="Ensembl"/>
        </authorList>
    </citation>
    <scope>IDENTIFICATION</scope>
</reference>
<feature type="region of interest" description="Disordered" evidence="4">
    <location>
        <begin position="721"/>
        <end position="766"/>
    </location>
</feature>
<proteinExistence type="predicted"/>
<evidence type="ECO:0000256" key="3">
    <source>
        <dbReference type="PROSITE-ProRule" id="PRU00221"/>
    </source>
</evidence>
<feature type="compositionally biased region" description="Low complexity" evidence="4">
    <location>
        <begin position="1033"/>
        <end position="1051"/>
    </location>
</feature>
<feature type="domain" description="MABP1/WDR62 second WD40" evidence="6">
    <location>
        <begin position="352"/>
        <end position="686"/>
    </location>
</feature>
<dbReference type="PANTHER" id="PTHR44813">
    <property type="entry name" value="MITOGEN-ACTIVATED PROTEIN KINASE-BINDING PROTEIN 1"/>
    <property type="match status" value="1"/>
</dbReference>
<dbReference type="PROSITE" id="PS50294">
    <property type="entry name" value="WD_REPEATS_REGION"/>
    <property type="match status" value="1"/>
</dbReference>
<dbReference type="STRING" id="109280.ENSHCOP00000011275"/>
<dbReference type="Proteomes" id="UP000264820">
    <property type="component" value="Unplaced"/>
</dbReference>
<dbReference type="InterPro" id="IPR001680">
    <property type="entry name" value="WD40_rpt"/>
</dbReference>
<dbReference type="GO" id="GO:0005737">
    <property type="term" value="C:cytoplasm"/>
    <property type="evidence" value="ECO:0007669"/>
    <property type="project" value="TreeGrafter"/>
</dbReference>
<feature type="region of interest" description="Disordered" evidence="4">
    <location>
        <begin position="1030"/>
        <end position="1065"/>
    </location>
</feature>
<keyword evidence="2" id="KW-0677">Repeat</keyword>
<evidence type="ECO:0000256" key="4">
    <source>
        <dbReference type="SAM" id="MobiDB-lite"/>
    </source>
</evidence>
<dbReference type="Pfam" id="PF24780">
    <property type="entry name" value="WD40_MABP1-WDR62_1st"/>
    <property type="match status" value="1"/>
</dbReference>
<dbReference type="Pfam" id="PF24782">
    <property type="entry name" value="WD40_MABP1-WDR62_2nd"/>
    <property type="match status" value="1"/>
</dbReference>
<feature type="region of interest" description="Disordered" evidence="4">
    <location>
        <begin position="1106"/>
        <end position="1129"/>
    </location>
</feature>
<dbReference type="PANTHER" id="PTHR44813:SF1">
    <property type="entry name" value="MITOGEN-ACTIVATED PROTEIN KINASE-BINDING PROTEIN 1"/>
    <property type="match status" value="1"/>
</dbReference>
<dbReference type="GO" id="GO:0046330">
    <property type="term" value="P:positive regulation of JNK cascade"/>
    <property type="evidence" value="ECO:0007669"/>
    <property type="project" value="TreeGrafter"/>
</dbReference>
<sequence length="1201" mass="132325">MVLISMFRQTLTDVAFCLACDPKTGLVAYPAGCVVVLLNPRKNRQQHLINTSRKTITALSFSQDGKYLVTGESGHLPAVRLWDVSERRQVSELQKHEYGVSCVAFSPDGKHIVSVGNQHDMMVNVWAWKKDVVIAANKVSSKVTGVSFSEDSSYFVTVGNRHVKFWYLDHCKASKVLLASTPMPLLGRSGLLGELRNNFFCDVACGRGQKSESTFCVTFSGLLCEFNGNRMLDKWVDLQTSVAQSLSLSWDRIFCSCADGTVRVFSPLDLRFVCTLPRPHPLGADVASVTQASHLLCSQMDARYPDATAVTYDPISRWLSCVYADHSVFVWDVTDLTRVAKVHSALFHAACVWDLEMFPDIPGEMVASVRPVCAFLSCSSDSTIRLWHVDERTHVHSRNILSTDLLKIIYTGTSTAALQEAENLTNTDGQPVESRVGVRTICVSPDGKHLASGDRDGILRIHNLSSMEEILKVEAHDAEILCLEYSKPQTGLQLLATASRDRLIHVLDATSDYSLVQTLDEHSSSITAVRFAATDGKVRLISCGADKSIYFRTAHTNDTGTEFRCSHHTVRKTTLYDMGVEPSCKHVAVGCQDVLIFNISNGKQKKLYRGSLCDDGSLLRVQIDPSGQYVAASCSNKNISIFDFRTGECVATMFGHSEIVTGLRFTNDCKHLISVSGDSCIFVWRLAPELTISMQQKLFQLRQPLKSAGFRREVHSAPALVGLSSDSERDDEDGAVHRDSDGREDDSSNNAFTDSSHGEDDACGSEEAPYWEPAKVSGRHFFTESFWSILLYNLFMATPVASRRPRRRWSHRRGSLELKVKSMLELRQLETFTPSNHADTEACSSTPVLHDSVLSSDRPDKKNLRQPIVGCDWLSPEGAESSEMIWVVREDDEDDAALQDRYNHVCTQSHNAAKSISTDSADNASLSPGSSEDEQEEGAKAKAAIVDEAGQEDFLRQNFETLADACNPGRMILMLLDFSRLLFDVVVVPLAAELSRVLRLSISSPPRSPLPCENKESGKRPQYLLLDRGPLKASSARASSPSPGSPQSPCSYMNPTASSMAKSSRSLSVGEGVHIGLDLPHFPKARRSWGDLDVVETSWHPLAAVTPTSSRIPQPKQPLSPRRSLDSPDCGEEVCQEMVKVLSGALTSTKAELDLLPSSWPPNSAPWGSEVKGEGDKALALLEQYAELLLKSVERKLESKM</sequence>
<dbReference type="Gene3D" id="2.130.10.10">
    <property type="entry name" value="YVTN repeat-like/Quinoprotein amine dehydrogenase"/>
    <property type="match status" value="4"/>
</dbReference>
<feature type="repeat" description="WD" evidence="3">
    <location>
        <begin position="653"/>
        <end position="686"/>
    </location>
</feature>
<dbReference type="InterPro" id="IPR056162">
    <property type="entry name" value="WD40_MABP1-WDR62_2nd"/>
</dbReference>
<reference evidence="7" key="2">
    <citation type="submission" date="2025-09" db="UniProtKB">
        <authorList>
            <consortium name="Ensembl"/>
        </authorList>
    </citation>
    <scope>IDENTIFICATION</scope>
</reference>
<dbReference type="Ensembl" id="ENSHCOT00000017946.1">
    <property type="protein sequence ID" value="ENSHCOP00000011275.1"/>
    <property type="gene ID" value="ENSHCOG00000015037.1"/>
</dbReference>
<evidence type="ECO:0000259" key="5">
    <source>
        <dbReference type="Pfam" id="PF24780"/>
    </source>
</evidence>